<dbReference type="AlphaFoldDB" id="A0A135YPT9"/>
<reference evidence="1 2" key="1">
    <citation type="submission" date="2016-02" db="EMBL/GenBank/DDBJ databases">
        <authorList>
            <person name="Wen L."/>
            <person name="He K."/>
            <person name="Yang H."/>
        </authorList>
    </citation>
    <scope>NUCLEOTIDE SEQUENCE [LARGE SCALE GENOMIC DNA]</scope>
    <source>
        <strain evidence="1 2">MJR8628A</strain>
    </source>
</reference>
<protein>
    <recommendedName>
        <fullName evidence="3">CopG family transcriptional regulator</fullName>
    </recommendedName>
</protein>
<dbReference type="Proteomes" id="UP000070326">
    <property type="component" value="Unassembled WGS sequence"/>
</dbReference>
<dbReference type="STRING" id="1261.HMPREF3195_01395"/>
<comment type="caution">
    <text evidence="1">The sequence shown here is derived from an EMBL/GenBank/DDBJ whole genome shotgun (WGS) entry which is preliminary data.</text>
</comment>
<gene>
    <name evidence="1" type="ORF">HMPREF3195_01395</name>
</gene>
<evidence type="ECO:0000313" key="2">
    <source>
        <dbReference type="Proteomes" id="UP000070326"/>
    </source>
</evidence>
<sequence length="67" mass="7559">MNSKAGGQMGKLIIKSEKKPCKQKKPCVAISEEVYYRLKNLSKETGCSMTALTNRMIEYAFNNLEVI</sequence>
<dbReference type="EMBL" id="LSQZ01000072">
    <property type="protein sequence ID" value="KXI11418.1"/>
    <property type="molecule type" value="Genomic_DNA"/>
</dbReference>
<name>A0A135YPT9_9FIRM</name>
<proteinExistence type="predicted"/>
<evidence type="ECO:0008006" key="3">
    <source>
        <dbReference type="Google" id="ProtNLM"/>
    </source>
</evidence>
<dbReference type="PATRIC" id="fig|1261.5.peg.1399"/>
<organism evidence="1 2">
    <name type="scientific">Peptostreptococcus anaerobius</name>
    <dbReference type="NCBI Taxonomy" id="1261"/>
    <lineage>
        <taxon>Bacteria</taxon>
        <taxon>Bacillati</taxon>
        <taxon>Bacillota</taxon>
        <taxon>Clostridia</taxon>
        <taxon>Peptostreptococcales</taxon>
        <taxon>Peptostreptococcaceae</taxon>
        <taxon>Peptostreptococcus</taxon>
    </lineage>
</organism>
<evidence type="ECO:0000313" key="1">
    <source>
        <dbReference type="EMBL" id="KXI11418.1"/>
    </source>
</evidence>
<accession>A0A135YPT9</accession>